<proteinExistence type="predicted"/>
<dbReference type="SUPFAM" id="SSF56281">
    <property type="entry name" value="Metallo-hydrolase/oxidoreductase"/>
    <property type="match status" value="1"/>
</dbReference>
<dbReference type="InterPro" id="IPR001279">
    <property type="entry name" value="Metallo-B-lactamas"/>
</dbReference>
<evidence type="ECO:0000259" key="1">
    <source>
        <dbReference type="SMART" id="SM00849"/>
    </source>
</evidence>
<dbReference type="InterPro" id="IPR036866">
    <property type="entry name" value="RibonucZ/Hydroxyglut_hydro"/>
</dbReference>
<evidence type="ECO:0000313" key="3">
    <source>
        <dbReference type="Proteomes" id="UP000800092"/>
    </source>
</evidence>
<dbReference type="AlphaFoldDB" id="A0A6A6H8U1"/>
<dbReference type="EMBL" id="ML991798">
    <property type="protein sequence ID" value="KAF2234465.1"/>
    <property type="molecule type" value="Genomic_DNA"/>
</dbReference>
<keyword evidence="3" id="KW-1185">Reference proteome</keyword>
<accession>A0A6A6H8U1</accession>
<sequence length="293" mass="33210">METSDNLLVCKACATQFDIPVTKPLSNCKICDDPRQFVPPQGQEWTSLRQLKHEGYTNKWQQDAVDKRVWSIWTEPKFGIGQRAILLETEQGNVLWDCIALLDKPTVDFIASRGGLQAICISHPHYYTAHLDWARTFDCPVFIAVEDEQWCCRADRDGRRRLITSDVENIHDGVTAVKLGGHFPGSLVLHWEKKLFIADTFVTVPSGLYHVDRPSGTTSFSFMWSIPNMIPLPPSAMHAMWKMLKSLDFDSTHGAFVGMDIRSNDVKKRVLESMKIQTRGEGHENHALLGESL</sequence>
<evidence type="ECO:0000313" key="2">
    <source>
        <dbReference type="EMBL" id="KAF2234465.1"/>
    </source>
</evidence>
<dbReference type="Proteomes" id="UP000800092">
    <property type="component" value="Unassembled WGS sequence"/>
</dbReference>
<dbReference type="Gene3D" id="3.60.15.10">
    <property type="entry name" value="Ribonuclease Z/Hydroxyacylglutathione hydrolase-like"/>
    <property type="match status" value="1"/>
</dbReference>
<dbReference type="PANTHER" id="PTHR36839">
    <property type="entry name" value="METALLO-BETA-LACTAMASE FAMILY PROTEIN (AFU_ORTHOLOGUE AFUA_5G12770)"/>
    <property type="match status" value="1"/>
</dbReference>
<dbReference type="SMART" id="SM00849">
    <property type="entry name" value="Lactamase_B"/>
    <property type="match status" value="1"/>
</dbReference>
<protein>
    <recommendedName>
        <fullName evidence="1">Metallo-beta-lactamase domain-containing protein</fullName>
    </recommendedName>
</protein>
<dbReference type="OrthoDB" id="17458at2759"/>
<reference evidence="2" key="1">
    <citation type="journal article" date="2020" name="Stud. Mycol.">
        <title>101 Dothideomycetes genomes: a test case for predicting lifestyles and emergence of pathogens.</title>
        <authorList>
            <person name="Haridas S."/>
            <person name="Albert R."/>
            <person name="Binder M."/>
            <person name="Bloem J."/>
            <person name="Labutti K."/>
            <person name="Salamov A."/>
            <person name="Andreopoulos B."/>
            <person name="Baker S."/>
            <person name="Barry K."/>
            <person name="Bills G."/>
            <person name="Bluhm B."/>
            <person name="Cannon C."/>
            <person name="Castanera R."/>
            <person name="Culley D."/>
            <person name="Daum C."/>
            <person name="Ezra D."/>
            <person name="Gonzalez J."/>
            <person name="Henrissat B."/>
            <person name="Kuo A."/>
            <person name="Liang C."/>
            <person name="Lipzen A."/>
            <person name="Lutzoni F."/>
            <person name="Magnuson J."/>
            <person name="Mondo S."/>
            <person name="Nolan M."/>
            <person name="Ohm R."/>
            <person name="Pangilinan J."/>
            <person name="Park H.-J."/>
            <person name="Ramirez L."/>
            <person name="Alfaro M."/>
            <person name="Sun H."/>
            <person name="Tritt A."/>
            <person name="Yoshinaga Y."/>
            <person name="Zwiers L.-H."/>
            <person name="Turgeon B."/>
            <person name="Goodwin S."/>
            <person name="Spatafora J."/>
            <person name="Crous P."/>
            <person name="Grigoriev I."/>
        </authorList>
    </citation>
    <scope>NUCLEOTIDE SEQUENCE</scope>
    <source>
        <strain evidence="2">Tuck. ex Michener</strain>
    </source>
</reference>
<feature type="domain" description="Metallo-beta-lactamase" evidence="1">
    <location>
        <begin position="81"/>
        <end position="241"/>
    </location>
</feature>
<organism evidence="2 3">
    <name type="scientific">Viridothelium virens</name>
    <name type="common">Speckled blister lichen</name>
    <name type="synonym">Trypethelium virens</name>
    <dbReference type="NCBI Taxonomy" id="1048519"/>
    <lineage>
        <taxon>Eukaryota</taxon>
        <taxon>Fungi</taxon>
        <taxon>Dikarya</taxon>
        <taxon>Ascomycota</taxon>
        <taxon>Pezizomycotina</taxon>
        <taxon>Dothideomycetes</taxon>
        <taxon>Dothideomycetes incertae sedis</taxon>
        <taxon>Trypetheliales</taxon>
        <taxon>Trypetheliaceae</taxon>
        <taxon>Viridothelium</taxon>
    </lineage>
</organism>
<dbReference type="PANTHER" id="PTHR36839:SF1">
    <property type="entry name" value="METALLO-BETA-LACTAMASE FAMILY PROTEIN (AFU_ORTHOLOGUE AFUA_5G12770)"/>
    <property type="match status" value="1"/>
</dbReference>
<gene>
    <name evidence="2" type="ORF">EV356DRAFT_151623</name>
</gene>
<name>A0A6A6H8U1_VIRVR</name>